<evidence type="ECO:0000256" key="1">
    <source>
        <dbReference type="SAM" id="MobiDB-lite"/>
    </source>
</evidence>
<dbReference type="EMBL" id="JAPFFF010000009">
    <property type="protein sequence ID" value="KAK8882159.1"/>
    <property type="molecule type" value="Genomic_DNA"/>
</dbReference>
<gene>
    <name evidence="2" type="ORF">M9Y10_044799</name>
</gene>
<organism evidence="2 3">
    <name type="scientific">Tritrichomonas musculus</name>
    <dbReference type="NCBI Taxonomy" id="1915356"/>
    <lineage>
        <taxon>Eukaryota</taxon>
        <taxon>Metamonada</taxon>
        <taxon>Parabasalia</taxon>
        <taxon>Tritrichomonadida</taxon>
        <taxon>Tritrichomonadidae</taxon>
        <taxon>Tritrichomonas</taxon>
    </lineage>
</organism>
<name>A0ABR2JTT4_9EUKA</name>
<feature type="region of interest" description="Disordered" evidence="1">
    <location>
        <begin position="75"/>
        <end position="106"/>
    </location>
</feature>
<dbReference type="Proteomes" id="UP001470230">
    <property type="component" value="Unassembled WGS sequence"/>
</dbReference>
<reference evidence="2 3" key="1">
    <citation type="submission" date="2024-04" db="EMBL/GenBank/DDBJ databases">
        <title>Tritrichomonas musculus Genome.</title>
        <authorList>
            <person name="Alves-Ferreira E."/>
            <person name="Grigg M."/>
            <person name="Lorenzi H."/>
            <person name="Galac M."/>
        </authorList>
    </citation>
    <scope>NUCLEOTIDE SEQUENCE [LARGE SCALE GENOMIC DNA]</scope>
    <source>
        <strain evidence="2 3">EAF2021</strain>
    </source>
</reference>
<evidence type="ECO:0008006" key="4">
    <source>
        <dbReference type="Google" id="ProtNLM"/>
    </source>
</evidence>
<sequence length="168" mass="19866">MAPYNTKNIMNPIPPAEQKAWNIYFTQALNIVHEVSPSTPIGDIYSAAYKQFESQKWIVNFMSENMTEDAINKMSNLNNEDEVETKKPTALKSKTKSVKKKSVSETPGAKKKLNTYQLFVKYYNWKMKNDKDLQPKYKMQLINQRWKKLTEEGKKRFMEKHEHFFDDK</sequence>
<evidence type="ECO:0000313" key="2">
    <source>
        <dbReference type="EMBL" id="KAK8882159.1"/>
    </source>
</evidence>
<comment type="caution">
    <text evidence="2">The sequence shown here is derived from an EMBL/GenBank/DDBJ whole genome shotgun (WGS) entry which is preliminary data.</text>
</comment>
<evidence type="ECO:0000313" key="3">
    <source>
        <dbReference type="Proteomes" id="UP001470230"/>
    </source>
</evidence>
<proteinExistence type="predicted"/>
<keyword evidence="3" id="KW-1185">Reference proteome</keyword>
<dbReference type="InterPro" id="IPR036910">
    <property type="entry name" value="HMG_box_dom_sf"/>
</dbReference>
<dbReference type="SUPFAM" id="SSF47095">
    <property type="entry name" value="HMG-box"/>
    <property type="match status" value="1"/>
</dbReference>
<dbReference type="Gene3D" id="1.10.30.10">
    <property type="entry name" value="High mobility group box domain"/>
    <property type="match status" value="1"/>
</dbReference>
<accession>A0ABR2JTT4</accession>
<protein>
    <recommendedName>
        <fullName evidence="4">HMG box domain-containing protein</fullName>
    </recommendedName>
</protein>